<dbReference type="Proteomes" id="UP001552299">
    <property type="component" value="Unassembled WGS sequence"/>
</dbReference>
<evidence type="ECO:0000313" key="2">
    <source>
        <dbReference type="EMBL" id="KAL0924704.1"/>
    </source>
</evidence>
<feature type="compositionally biased region" description="Basic and acidic residues" evidence="1">
    <location>
        <begin position="276"/>
        <end position="295"/>
    </location>
</feature>
<comment type="caution">
    <text evidence="2">The sequence shown here is derived from an EMBL/GenBank/DDBJ whole genome shotgun (WGS) entry which is preliminary data.</text>
</comment>
<name>A0ABD0VI11_DENTH</name>
<proteinExistence type="predicted"/>
<evidence type="ECO:0000256" key="1">
    <source>
        <dbReference type="SAM" id="MobiDB-lite"/>
    </source>
</evidence>
<reference evidence="2 3" key="1">
    <citation type="journal article" date="2024" name="Plant Biotechnol. J.">
        <title>Dendrobium thyrsiflorum genome and its molecular insights into genes involved in important horticultural traits.</title>
        <authorList>
            <person name="Chen B."/>
            <person name="Wang J.Y."/>
            <person name="Zheng P.J."/>
            <person name="Li K.L."/>
            <person name="Liang Y.M."/>
            <person name="Chen X.F."/>
            <person name="Zhang C."/>
            <person name="Zhao X."/>
            <person name="He X."/>
            <person name="Zhang G.Q."/>
            <person name="Liu Z.J."/>
            <person name="Xu Q."/>
        </authorList>
    </citation>
    <scope>NUCLEOTIDE SEQUENCE [LARGE SCALE GENOMIC DNA]</scope>
    <source>
        <strain evidence="2">GZMU011</strain>
    </source>
</reference>
<organism evidence="2 3">
    <name type="scientific">Dendrobium thyrsiflorum</name>
    <name type="common">Pinecone-like raceme dendrobium</name>
    <name type="synonym">Orchid</name>
    <dbReference type="NCBI Taxonomy" id="117978"/>
    <lineage>
        <taxon>Eukaryota</taxon>
        <taxon>Viridiplantae</taxon>
        <taxon>Streptophyta</taxon>
        <taxon>Embryophyta</taxon>
        <taxon>Tracheophyta</taxon>
        <taxon>Spermatophyta</taxon>
        <taxon>Magnoliopsida</taxon>
        <taxon>Liliopsida</taxon>
        <taxon>Asparagales</taxon>
        <taxon>Orchidaceae</taxon>
        <taxon>Epidendroideae</taxon>
        <taxon>Malaxideae</taxon>
        <taxon>Dendrobiinae</taxon>
        <taxon>Dendrobium</taxon>
    </lineage>
</organism>
<gene>
    <name evidence="2" type="ORF">M5K25_005556</name>
</gene>
<feature type="region of interest" description="Disordered" evidence="1">
    <location>
        <begin position="272"/>
        <end position="295"/>
    </location>
</feature>
<dbReference type="AlphaFoldDB" id="A0ABD0VI11"/>
<dbReference type="EMBL" id="JANQDX010000005">
    <property type="protein sequence ID" value="KAL0924704.1"/>
    <property type="molecule type" value="Genomic_DNA"/>
</dbReference>
<keyword evidence="3" id="KW-1185">Reference proteome</keyword>
<accession>A0ABD0VI11</accession>
<sequence length="587" mass="65351">MVYFPTTVILVRVEKPKNYKKRILKTSKEELLKNESITTSAMSGDCPVEVQCRVAVRQDSGVRRWSNRGTASVGGSTEFQASHGGSEEVRASVGGLVELQCQVVVQRRYGVRWWSDGGLALGGGPVEVQHQAVVRRNSDVMRWFGGDMTSGGGPTKVPQGPRLRVAVEAVVSKQCSLVNCLFWIVSIKPCINNREELLLLGKQRESPVSKCLFFYWPELLKRFPACEQFKKHHTKAIDIALRRQWKHETCRQLDQLLLIRSLKVWHHIPANMSEGGESKEEGGEEGKEERRGRESEISLATKLLPTTAWPPTVSGLLSDFYLATNYRQIYTRPPIVAGLSSKHQLSPDLRPAPPTDVEIMPIHQLTQDLRPTTDHRLTSTQPPSVIGLTPNHRLSSDFLPTTIANYDLSDLCRLTRVFLTTSPVDYGPSDLCCPLTTVLLTTITDYDLFDLRCPPTNVFPTTVTRLWSFRPPSPANYGPSDHHHPTMVVVQQSVGPSGGCSAERQAFRWWSNKTSGVQVVVRQNSGLQMVARQNVGPSGGGPAEHRAFRWWSGRTSGLQVVVRRWFGMTPAVVEEEQGGQSGLQSLS</sequence>
<protein>
    <submittedName>
        <fullName evidence="2">Uncharacterized protein</fullName>
    </submittedName>
</protein>
<evidence type="ECO:0000313" key="3">
    <source>
        <dbReference type="Proteomes" id="UP001552299"/>
    </source>
</evidence>